<evidence type="ECO:0000313" key="2">
    <source>
        <dbReference type="Proteomes" id="UP000275267"/>
    </source>
</evidence>
<evidence type="ECO:0000313" key="1">
    <source>
        <dbReference type="EMBL" id="RLM55582.1"/>
    </source>
</evidence>
<gene>
    <name evidence="1" type="ORF">C2845_PM10G08700</name>
</gene>
<protein>
    <submittedName>
        <fullName evidence="1">Uncharacterized protein</fullName>
    </submittedName>
</protein>
<reference evidence="2" key="1">
    <citation type="journal article" date="2019" name="Nat. Commun.">
        <title>The genome of broomcorn millet.</title>
        <authorList>
            <person name="Zou C."/>
            <person name="Miki D."/>
            <person name="Li D."/>
            <person name="Tang Q."/>
            <person name="Xiao L."/>
            <person name="Rajput S."/>
            <person name="Deng P."/>
            <person name="Jia W."/>
            <person name="Huang R."/>
            <person name="Zhang M."/>
            <person name="Sun Y."/>
            <person name="Hu J."/>
            <person name="Fu X."/>
            <person name="Schnable P.S."/>
            <person name="Li F."/>
            <person name="Zhang H."/>
            <person name="Feng B."/>
            <person name="Zhu X."/>
            <person name="Liu R."/>
            <person name="Schnable J.C."/>
            <person name="Zhu J.-K."/>
            <person name="Zhang H."/>
        </authorList>
    </citation>
    <scope>NUCLEOTIDE SEQUENCE [LARGE SCALE GENOMIC DNA]</scope>
</reference>
<comment type="caution">
    <text evidence="1">The sequence shown here is derived from an EMBL/GenBank/DDBJ whole genome shotgun (WGS) entry which is preliminary data.</text>
</comment>
<organism evidence="1 2">
    <name type="scientific">Panicum miliaceum</name>
    <name type="common">Proso millet</name>
    <name type="synonym">Broomcorn millet</name>
    <dbReference type="NCBI Taxonomy" id="4540"/>
    <lineage>
        <taxon>Eukaryota</taxon>
        <taxon>Viridiplantae</taxon>
        <taxon>Streptophyta</taxon>
        <taxon>Embryophyta</taxon>
        <taxon>Tracheophyta</taxon>
        <taxon>Spermatophyta</taxon>
        <taxon>Magnoliopsida</taxon>
        <taxon>Liliopsida</taxon>
        <taxon>Poales</taxon>
        <taxon>Poaceae</taxon>
        <taxon>PACMAD clade</taxon>
        <taxon>Panicoideae</taxon>
        <taxon>Panicodae</taxon>
        <taxon>Paniceae</taxon>
        <taxon>Panicinae</taxon>
        <taxon>Panicum</taxon>
        <taxon>Panicum sect. Panicum</taxon>
    </lineage>
</organism>
<sequence>MAEPRGRRHPATAPLRHCRACSTCERRSQVPGRFPGQLQPGPSLQLERQALLAHPLALLCLRHSKLPTTDSARALHQHLTSNAFDHSSLTLVHSTAGNRRFPGRSRAPSCQYGPAVDDPLPAISGPTACTEAQIRFKMADTKLESKNHEEIGNNNGETMDVEVINAKSEVPHDDQPSLDNQTSQGTNITLVDGNLRSSHVGAPGVGTGTIVVPSETTVDDYNDSADYDTDDSYMFYDYGDGTESDDEETSDNSLLKAISVCYLLNSSLVVT</sequence>
<dbReference type="AlphaFoldDB" id="A0A3L6PDD4"/>
<dbReference type="Proteomes" id="UP000275267">
    <property type="component" value="Unassembled WGS sequence"/>
</dbReference>
<dbReference type="OrthoDB" id="10413145at2759"/>
<name>A0A3L6PDD4_PANMI</name>
<accession>A0A3L6PDD4</accession>
<dbReference type="EMBL" id="PQIB02000018">
    <property type="protein sequence ID" value="RLM55582.1"/>
    <property type="molecule type" value="Genomic_DNA"/>
</dbReference>
<proteinExistence type="predicted"/>
<keyword evidence="2" id="KW-1185">Reference proteome</keyword>